<proteinExistence type="predicted"/>
<dbReference type="GO" id="GO:0006629">
    <property type="term" value="P:lipid metabolic process"/>
    <property type="evidence" value="ECO:0007669"/>
    <property type="project" value="InterPro"/>
</dbReference>
<dbReference type="PROSITE" id="PS51704">
    <property type="entry name" value="GP_PDE"/>
    <property type="match status" value="1"/>
</dbReference>
<dbReference type="InterPro" id="IPR017946">
    <property type="entry name" value="PLC-like_Pdiesterase_TIM-brl"/>
</dbReference>
<evidence type="ECO:0000313" key="3">
    <source>
        <dbReference type="Proteomes" id="UP000198462"/>
    </source>
</evidence>
<keyword evidence="3" id="KW-1185">Reference proteome</keyword>
<dbReference type="Pfam" id="PF03009">
    <property type="entry name" value="GDPD"/>
    <property type="match status" value="1"/>
</dbReference>
<dbReference type="PANTHER" id="PTHR46211:SF1">
    <property type="entry name" value="GLYCEROPHOSPHODIESTER PHOSPHODIESTERASE, CYTOPLASMIC"/>
    <property type="match status" value="1"/>
</dbReference>
<accession>A0A219B4T1</accession>
<reference evidence="3" key="1">
    <citation type="submission" date="2017-05" db="EMBL/GenBank/DDBJ databases">
        <authorList>
            <person name="Lin X."/>
        </authorList>
    </citation>
    <scope>NUCLEOTIDE SEQUENCE [LARGE SCALE GENOMIC DNA]</scope>
    <source>
        <strain evidence="3">JLT2012</strain>
    </source>
</reference>
<gene>
    <name evidence="2" type="ORF">B5C34_07275</name>
</gene>
<dbReference type="GO" id="GO:0008081">
    <property type="term" value="F:phosphoric diester hydrolase activity"/>
    <property type="evidence" value="ECO:0007669"/>
    <property type="project" value="InterPro"/>
</dbReference>
<dbReference type="PANTHER" id="PTHR46211">
    <property type="entry name" value="GLYCEROPHOSPHORYL DIESTER PHOSPHODIESTERASE"/>
    <property type="match status" value="1"/>
</dbReference>
<protein>
    <recommendedName>
        <fullName evidence="1">GP-PDE domain-containing protein</fullName>
    </recommendedName>
</protein>
<dbReference type="Gene3D" id="3.20.20.190">
    <property type="entry name" value="Phosphatidylinositol (PI) phosphodiesterase"/>
    <property type="match status" value="1"/>
</dbReference>
<name>A0A219B4T1_9SPHN</name>
<organism evidence="2 3">
    <name type="scientific">Pacificimonas flava</name>
    <dbReference type="NCBI Taxonomy" id="1234595"/>
    <lineage>
        <taxon>Bacteria</taxon>
        <taxon>Pseudomonadati</taxon>
        <taxon>Pseudomonadota</taxon>
        <taxon>Alphaproteobacteria</taxon>
        <taxon>Sphingomonadales</taxon>
        <taxon>Sphingosinicellaceae</taxon>
        <taxon>Pacificimonas</taxon>
    </lineage>
</organism>
<dbReference type="EMBL" id="NFZT01000001">
    <property type="protein sequence ID" value="OWV33281.1"/>
    <property type="molecule type" value="Genomic_DNA"/>
</dbReference>
<dbReference type="Proteomes" id="UP000198462">
    <property type="component" value="Unassembled WGS sequence"/>
</dbReference>
<dbReference type="InterPro" id="IPR030395">
    <property type="entry name" value="GP_PDE_dom"/>
</dbReference>
<feature type="domain" description="GP-PDE" evidence="1">
    <location>
        <begin position="28"/>
        <end position="266"/>
    </location>
</feature>
<dbReference type="AlphaFoldDB" id="A0A219B4T1"/>
<evidence type="ECO:0000259" key="1">
    <source>
        <dbReference type="PROSITE" id="PS51704"/>
    </source>
</evidence>
<sequence>MRFSAFAMLSPGGKAKREIDTKLAALAAKPLAHRGLHGPDGPLENTIAAFDSAIAAGFGIELDVQLTAEAGAVVFHDATLDRTAEGSGPVVGYSMSSLSRMKLRGTDENISPLQDVLHHIGGRVPLLIEAKAGDNSPVALALAIRRALEGYNGPVGVMSFNPAVSRWYHDHFPKFLNGLVVSEEPDVVGAPWRGSGPARLLTMRHSRAKFLAYDVRSLPSRAAARYRGVGRRVFTWTVRSDADVERAAAHADQMIVEGAAAQSLAAKQGSGPDPT</sequence>
<evidence type="ECO:0000313" key="2">
    <source>
        <dbReference type="EMBL" id="OWV33281.1"/>
    </source>
</evidence>
<dbReference type="SUPFAM" id="SSF51695">
    <property type="entry name" value="PLC-like phosphodiesterases"/>
    <property type="match status" value="1"/>
</dbReference>
<comment type="caution">
    <text evidence="2">The sequence shown here is derived from an EMBL/GenBank/DDBJ whole genome shotgun (WGS) entry which is preliminary data.</text>
</comment>